<dbReference type="AlphaFoldDB" id="A0A1R3JJA9"/>
<accession>A0A1R3JJA9</accession>
<protein>
    <submittedName>
        <fullName evidence="2">Uncharacterized protein</fullName>
    </submittedName>
</protein>
<comment type="caution">
    <text evidence="2">The sequence shown here is derived from an EMBL/GenBank/DDBJ whole genome shotgun (WGS) entry which is preliminary data.</text>
</comment>
<evidence type="ECO:0000256" key="1">
    <source>
        <dbReference type="SAM" id="MobiDB-lite"/>
    </source>
</evidence>
<gene>
    <name evidence="2" type="ORF">CCACVL1_05704</name>
</gene>
<keyword evidence="3" id="KW-1185">Reference proteome</keyword>
<organism evidence="2 3">
    <name type="scientific">Corchorus capsularis</name>
    <name type="common">Jute</name>
    <dbReference type="NCBI Taxonomy" id="210143"/>
    <lineage>
        <taxon>Eukaryota</taxon>
        <taxon>Viridiplantae</taxon>
        <taxon>Streptophyta</taxon>
        <taxon>Embryophyta</taxon>
        <taxon>Tracheophyta</taxon>
        <taxon>Spermatophyta</taxon>
        <taxon>Magnoliopsida</taxon>
        <taxon>eudicotyledons</taxon>
        <taxon>Gunneridae</taxon>
        <taxon>Pentapetalae</taxon>
        <taxon>rosids</taxon>
        <taxon>malvids</taxon>
        <taxon>Malvales</taxon>
        <taxon>Malvaceae</taxon>
        <taxon>Grewioideae</taxon>
        <taxon>Apeibeae</taxon>
        <taxon>Corchorus</taxon>
    </lineage>
</organism>
<evidence type="ECO:0000313" key="2">
    <source>
        <dbReference type="EMBL" id="OMO94904.1"/>
    </source>
</evidence>
<name>A0A1R3JJA9_COCAP</name>
<dbReference type="EMBL" id="AWWV01007764">
    <property type="protein sequence ID" value="OMO94904.1"/>
    <property type="molecule type" value="Genomic_DNA"/>
</dbReference>
<dbReference type="Proteomes" id="UP000188268">
    <property type="component" value="Unassembled WGS sequence"/>
</dbReference>
<reference evidence="2 3" key="1">
    <citation type="submission" date="2013-09" db="EMBL/GenBank/DDBJ databases">
        <title>Corchorus capsularis genome sequencing.</title>
        <authorList>
            <person name="Alam M."/>
            <person name="Haque M.S."/>
            <person name="Islam M.S."/>
            <person name="Emdad E.M."/>
            <person name="Islam M.M."/>
            <person name="Ahmed B."/>
            <person name="Halim A."/>
            <person name="Hossen Q.M.M."/>
            <person name="Hossain M.Z."/>
            <person name="Ahmed R."/>
            <person name="Khan M.M."/>
            <person name="Islam R."/>
            <person name="Rashid M.M."/>
            <person name="Khan S.A."/>
            <person name="Rahman M.S."/>
            <person name="Alam M."/>
        </authorList>
    </citation>
    <scope>NUCLEOTIDE SEQUENCE [LARGE SCALE GENOMIC DNA]</scope>
    <source>
        <strain evidence="3">cv. CVL-1</strain>
        <tissue evidence="2">Whole seedling</tissue>
    </source>
</reference>
<sequence>MAMAMVLMYKRKGRRKKEKGDGEVRTSNGTDQ</sequence>
<evidence type="ECO:0000313" key="3">
    <source>
        <dbReference type="Proteomes" id="UP000188268"/>
    </source>
</evidence>
<feature type="region of interest" description="Disordered" evidence="1">
    <location>
        <begin position="1"/>
        <end position="32"/>
    </location>
</feature>
<proteinExistence type="predicted"/>
<dbReference type="Gramene" id="OMO94904">
    <property type="protein sequence ID" value="OMO94904"/>
    <property type="gene ID" value="CCACVL1_05704"/>
</dbReference>